<organism evidence="3">
    <name type="scientific">Ditylum brightwellii</name>
    <dbReference type="NCBI Taxonomy" id="49249"/>
    <lineage>
        <taxon>Eukaryota</taxon>
        <taxon>Sar</taxon>
        <taxon>Stramenopiles</taxon>
        <taxon>Ochrophyta</taxon>
        <taxon>Bacillariophyta</taxon>
        <taxon>Mediophyceae</taxon>
        <taxon>Lithodesmiophycidae</taxon>
        <taxon>Lithodesmiales</taxon>
        <taxon>Lithodesmiaceae</taxon>
        <taxon>Ditylum</taxon>
    </lineage>
</organism>
<feature type="region of interest" description="Disordered" evidence="2">
    <location>
        <begin position="224"/>
        <end position="286"/>
    </location>
</feature>
<protein>
    <submittedName>
        <fullName evidence="3">Uncharacterized protein</fullName>
    </submittedName>
</protein>
<feature type="compositionally biased region" description="Polar residues" evidence="2">
    <location>
        <begin position="233"/>
        <end position="252"/>
    </location>
</feature>
<keyword evidence="1" id="KW-0175">Coiled coil</keyword>
<dbReference type="AlphaFoldDB" id="A0A7S4RUW5"/>
<sequence length="305" mass="35623">MTIVSEHRPNEDDVKRHIYQLKNTRSRDMLDKRRATKLRKEQDDLVNNYTYTKEDIEKSINERKKRKKTHNIGMEKTKAQIAVQAAQDSLEEANRMLSEATKALMECTSSEKEGQLERDVQVAKDEVEEAEQNLEKKLEQQQKILDHEQSRIRRAQQNNKTQAFVNVNLRARKANQLADYQSYKEQVKKEKEQAAVKPKFDPFQRRKAKPINLWYVGEDQDKDATNAEKDSLPTANDSQPQNQDDFTTNKLANNRDNDPRDELSMDIEEPFMALNGSTSRKRRRNRVRKGISLSDYLERKAAGTL</sequence>
<dbReference type="EMBL" id="HBNS01030772">
    <property type="protein sequence ID" value="CAE4624793.1"/>
    <property type="molecule type" value="Transcribed_RNA"/>
</dbReference>
<reference evidence="3" key="1">
    <citation type="submission" date="2021-01" db="EMBL/GenBank/DDBJ databases">
        <authorList>
            <person name="Corre E."/>
            <person name="Pelletier E."/>
            <person name="Niang G."/>
            <person name="Scheremetjew M."/>
            <person name="Finn R."/>
            <person name="Kale V."/>
            <person name="Holt S."/>
            <person name="Cochrane G."/>
            <person name="Meng A."/>
            <person name="Brown T."/>
            <person name="Cohen L."/>
        </authorList>
    </citation>
    <scope>NUCLEOTIDE SEQUENCE</scope>
    <source>
        <strain evidence="3">GSO104</strain>
    </source>
</reference>
<evidence type="ECO:0000313" key="3">
    <source>
        <dbReference type="EMBL" id="CAE4624793.1"/>
    </source>
</evidence>
<evidence type="ECO:0000256" key="2">
    <source>
        <dbReference type="SAM" id="MobiDB-lite"/>
    </source>
</evidence>
<proteinExistence type="predicted"/>
<feature type="region of interest" description="Disordered" evidence="2">
    <location>
        <begin position="1"/>
        <end position="20"/>
    </location>
</feature>
<feature type="compositionally biased region" description="Basic and acidic residues" evidence="2">
    <location>
        <begin position="253"/>
        <end position="263"/>
    </location>
</feature>
<evidence type="ECO:0000256" key="1">
    <source>
        <dbReference type="SAM" id="Coils"/>
    </source>
</evidence>
<accession>A0A7S4RUW5</accession>
<feature type="coiled-coil region" evidence="1">
    <location>
        <begin position="76"/>
        <end position="193"/>
    </location>
</feature>
<gene>
    <name evidence="3" type="ORF">DBRI00130_LOCUS24132</name>
</gene>
<feature type="compositionally biased region" description="Basic and acidic residues" evidence="2">
    <location>
        <begin position="1"/>
        <end position="16"/>
    </location>
</feature>
<name>A0A7S4RUW5_9STRA</name>